<dbReference type="GO" id="GO:0016787">
    <property type="term" value="F:hydrolase activity"/>
    <property type="evidence" value="ECO:0007669"/>
    <property type="project" value="UniProtKB-KW"/>
</dbReference>
<dbReference type="SUPFAM" id="SSF55021">
    <property type="entry name" value="ACT-like"/>
    <property type="match status" value="2"/>
</dbReference>
<proteinExistence type="inferred from homology"/>
<dbReference type="Gene3D" id="1.10.3210.10">
    <property type="entry name" value="Hypothetical protein af1432"/>
    <property type="match status" value="1"/>
</dbReference>
<organism evidence="9">
    <name type="scientific">hydrothermal vent metagenome</name>
    <dbReference type="NCBI Taxonomy" id="652676"/>
    <lineage>
        <taxon>unclassified sequences</taxon>
        <taxon>metagenomes</taxon>
        <taxon>ecological metagenomes</taxon>
    </lineage>
</organism>
<evidence type="ECO:0000256" key="1">
    <source>
        <dbReference type="ARBA" id="ARBA00022679"/>
    </source>
</evidence>
<dbReference type="PANTHER" id="PTHR47320">
    <property type="entry name" value="BIFUNCTIONAL URIDYLYLTRANSFERASE/URIDYLYL-REMOVING ENZYME"/>
    <property type="match status" value="1"/>
</dbReference>
<accession>A0A3B0W9I5</accession>
<name>A0A3B0W9I5_9ZZZZ</name>
<dbReference type="Pfam" id="PF01909">
    <property type="entry name" value="NTP_transf_2"/>
    <property type="match status" value="1"/>
</dbReference>
<dbReference type="InterPro" id="IPR002934">
    <property type="entry name" value="Polymerase_NTP_transf_dom"/>
</dbReference>
<evidence type="ECO:0000256" key="3">
    <source>
        <dbReference type="ARBA" id="ARBA00022737"/>
    </source>
</evidence>
<keyword evidence="2 9" id="KW-0548">Nucleotidyltransferase</keyword>
<dbReference type="CDD" id="cd04900">
    <property type="entry name" value="ACT_UUR-like_1"/>
    <property type="match status" value="1"/>
</dbReference>
<evidence type="ECO:0000256" key="5">
    <source>
        <dbReference type="ARBA" id="ARBA00022842"/>
    </source>
</evidence>
<dbReference type="SUPFAM" id="SSF81593">
    <property type="entry name" value="Nucleotidyltransferase substrate binding subunit/domain"/>
    <property type="match status" value="1"/>
</dbReference>
<dbReference type="CDD" id="cd04899">
    <property type="entry name" value="ACT_ACR-UUR-like_2"/>
    <property type="match status" value="1"/>
</dbReference>
<dbReference type="PIRSF" id="PIRSF006288">
    <property type="entry name" value="PII_uridyltransf"/>
    <property type="match status" value="1"/>
</dbReference>
<dbReference type="InterPro" id="IPR043519">
    <property type="entry name" value="NT_sf"/>
</dbReference>
<keyword evidence="3" id="KW-0677">Repeat</keyword>
<feature type="domain" description="HD" evidence="8">
    <location>
        <begin position="485"/>
        <end position="607"/>
    </location>
</feature>
<dbReference type="InterPro" id="IPR013546">
    <property type="entry name" value="PII_UdlTrfase/GS_AdlTrfase"/>
</dbReference>
<keyword evidence="1 9" id="KW-0808">Transferase</keyword>
<feature type="domain" description="ACT" evidence="7">
    <location>
        <begin position="847"/>
        <end position="915"/>
    </location>
</feature>
<sequence>MSDLSTNNILTASEDAVNNILNFEALALQLNAAPDASEELVNPRIIKLLKNAVTTIDDGLKEVYQSGSDVNTIVYGRASLIDQLIRVIYKYLFKDIDQEIALIAVGGYGRGELHPKSDIDLLLLLAEEENQNTKDLLEKILMLLWDIRLEIGHSVRTLDECVEESTKDITVATNMMEARLLTGSEKLFAEMNEKTSTDHIWDSKSFFQAKLDEQIQRNGKFNDTAYNLEPNIKESRGGLRDIQMIGWVAKRHFNANSLHDLVQEGFLLEDELTTLLEGQHLLWRIRCSLHYLSGRREDRLLFDYQRDLAIEFGFKDKAENSQNEAIEQFMQQYYRTVIELERLNEMLLQHFREAIIYHNENTGAELINNSFQVRNGYIETTNENIFKEDPCAILQMFLTLQDYPEIQGVRAETIREVRQYKDLIDVEVRQSQHAQQLFIKIMSHSRGVTHELRRMNRYGVLAAYIPAFDSIVGRMQYDLFHAYTVDQHILFVVRNMRRLSVPEFCGEFPLASGVFQHLPNPELLYLSGLFHDIAKGRPGDHSDVGAVDAKDFCLLHGLSENNSELVSWLVRSHLIMSLTAQRKDISDPDVISEFARYVKTIEHLDYLYLLTMCDIRGTNPKQWNTWKDKLLAELYNKTASLLNKGLDAENFEQQSDREINILETQTDSLRQLEQLGINSHQANSLWNTLTEEYFQGHMPGEIVWQTSLIYGFRKEKNRDTPVIQTRVAPSGNNIELFVYMKSRAGIFYDVVTVLSNSEVDIVNAQIINTTDDYALETFRLIPVNIEPSEIAFAADEISNRLQEKLLNADTKNIDTSPNLASAAGKHKYFSSPTVITFNNLDEDNATRIKIETIDRSGILESIAKILYDNKVNLLNARIVTAGEKAIDYFIVNSNDNTVLSDEQQNTLKQQLKDAL</sequence>
<dbReference type="EC" id="2.7.7.59" evidence="9"/>
<dbReference type="Pfam" id="PF08335">
    <property type="entry name" value="GlnD_UR_UTase"/>
    <property type="match status" value="1"/>
</dbReference>
<evidence type="ECO:0000256" key="2">
    <source>
        <dbReference type="ARBA" id="ARBA00022695"/>
    </source>
</evidence>
<gene>
    <name evidence="9" type="ORF">MNBD_GAMMA05-453</name>
</gene>
<dbReference type="SMART" id="SM00471">
    <property type="entry name" value="HDc"/>
    <property type="match status" value="1"/>
</dbReference>
<dbReference type="InterPro" id="IPR006674">
    <property type="entry name" value="HD_domain"/>
</dbReference>
<dbReference type="NCBIfam" id="TIGR01693">
    <property type="entry name" value="UTase_glnD"/>
    <property type="match status" value="1"/>
</dbReference>
<dbReference type="HAMAP" id="MF_00277">
    <property type="entry name" value="PII_uridylyl_transf"/>
    <property type="match status" value="1"/>
</dbReference>
<dbReference type="SUPFAM" id="SSF81301">
    <property type="entry name" value="Nucleotidyltransferase"/>
    <property type="match status" value="1"/>
</dbReference>
<dbReference type="EMBL" id="UOFE01000030">
    <property type="protein sequence ID" value="VAW52605.1"/>
    <property type="molecule type" value="Genomic_DNA"/>
</dbReference>
<evidence type="ECO:0000256" key="6">
    <source>
        <dbReference type="ARBA" id="ARBA00023268"/>
    </source>
</evidence>
<dbReference type="CDD" id="cd00077">
    <property type="entry name" value="HDc"/>
    <property type="match status" value="1"/>
</dbReference>
<evidence type="ECO:0000259" key="8">
    <source>
        <dbReference type="PROSITE" id="PS51831"/>
    </source>
</evidence>
<dbReference type="SUPFAM" id="SSF109604">
    <property type="entry name" value="HD-domain/PDEase-like"/>
    <property type="match status" value="1"/>
</dbReference>
<reference evidence="9" key="1">
    <citation type="submission" date="2018-06" db="EMBL/GenBank/DDBJ databases">
        <authorList>
            <person name="Zhirakovskaya E."/>
        </authorList>
    </citation>
    <scope>NUCLEOTIDE SEQUENCE</scope>
</reference>
<dbReference type="Pfam" id="PF01966">
    <property type="entry name" value="HD"/>
    <property type="match status" value="1"/>
</dbReference>
<dbReference type="AlphaFoldDB" id="A0A3B0W9I5"/>
<feature type="domain" description="ACT" evidence="7">
    <location>
        <begin position="735"/>
        <end position="818"/>
    </location>
</feature>
<dbReference type="PANTHER" id="PTHR47320:SF1">
    <property type="entry name" value="BIFUNCTIONAL URIDYLYLTRANSFERASE_URIDYLYL-REMOVING ENZYME"/>
    <property type="match status" value="1"/>
</dbReference>
<dbReference type="PROSITE" id="PS51831">
    <property type="entry name" value="HD"/>
    <property type="match status" value="1"/>
</dbReference>
<dbReference type="InterPro" id="IPR003607">
    <property type="entry name" value="HD/PDEase_dom"/>
</dbReference>
<dbReference type="InterPro" id="IPR002912">
    <property type="entry name" value="ACT_dom"/>
</dbReference>
<dbReference type="GO" id="GO:0008773">
    <property type="term" value="F:[protein-PII] uridylyltransferase activity"/>
    <property type="evidence" value="ECO:0007669"/>
    <property type="project" value="UniProtKB-EC"/>
</dbReference>
<evidence type="ECO:0000259" key="7">
    <source>
        <dbReference type="PROSITE" id="PS51671"/>
    </source>
</evidence>
<dbReference type="CDD" id="cd05401">
    <property type="entry name" value="NT_GlnE_GlnD_like"/>
    <property type="match status" value="1"/>
</dbReference>
<dbReference type="Gene3D" id="3.30.460.10">
    <property type="entry name" value="Beta Polymerase, domain 2"/>
    <property type="match status" value="1"/>
</dbReference>
<protein>
    <submittedName>
        <fullName evidence="9">[Protein-PII] uridylyltransferase / [Protein-PII]-UMP uridylyl-removing enzyme</fullName>
        <ecNumber evidence="9">2.7.7.59</ecNumber>
    </submittedName>
</protein>
<keyword evidence="6" id="KW-0511">Multifunctional enzyme</keyword>
<keyword evidence="5" id="KW-0460">Magnesium</keyword>
<evidence type="ECO:0000313" key="9">
    <source>
        <dbReference type="EMBL" id="VAW52605.1"/>
    </source>
</evidence>
<dbReference type="InterPro" id="IPR045865">
    <property type="entry name" value="ACT-like_dom_sf"/>
</dbReference>
<keyword evidence="4" id="KW-0378">Hydrolase</keyword>
<dbReference type="InterPro" id="IPR010043">
    <property type="entry name" value="UTase/UR"/>
</dbReference>
<dbReference type="PROSITE" id="PS51671">
    <property type="entry name" value="ACT"/>
    <property type="match status" value="2"/>
</dbReference>
<evidence type="ECO:0000256" key="4">
    <source>
        <dbReference type="ARBA" id="ARBA00022801"/>
    </source>
</evidence>